<evidence type="ECO:0000313" key="2">
    <source>
        <dbReference type="Proteomes" id="UP001140234"/>
    </source>
</evidence>
<protein>
    <submittedName>
        <fullName evidence="1">Taspase, threonine aspartase, 1</fullName>
    </submittedName>
</protein>
<reference evidence="1" key="1">
    <citation type="submission" date="2022-07" db="EMBL/GenBank/DDBJ databases">
        <title>Phylogenomic reconstructions and comparative analyses of Kickxellomycotina fungi.</title>
        <authorList>
            <person name="Reynolds N.K."/>
            <person name="Stajich J.E."/>
            <person name="Barry K."/>
            <person name="Grigoriev I.V."/>
            <person name="Crous P."/>
            <person name="Smith M.E."/>
        </authorList>
    </citation>
    <scope>NUCLEOTIDE SEQUENCE</scope>
    <source>
        <strain evidence="1">CBS 109366</strain>
    </source>
</reference>
<evidence type="ECO:0000313" key="1">
    <source>
        <dbReference type="EMBL" id="KAJ2771795.1"/>
    </source>
</evidence>
<sequence length="348" mass="35724">MDPKSEASDYSRCCVAVHVGAGYHAAGKDGAYKRVMREACQAAMARLRRGGTAQEAAEDAVRVLEDAPGTNAGVGSNLNRRGLVECDAAMMSTDPDAFGAVGAVTAISNPIQAAHAVLQAGSRGPDGAAGLVPPMVLVGAGADRWAASNGIPVDADPRRKITDAALARYAQYMDRAFPPCSELLQDTVGAVCIDARGAAAAGVSSGGIALKHPGRVGEAAMFGCGCWAERRAAPHPAVSACSVSGTGEQIMRTLLARDCARRPGDMFGALHDCFAEFCATPALSAYPERCAGLILLRQCPDSGSTELGVAHTTPSMAYAYMSAAMPAPRAAVSRMAGPDQTSITAVRL</sequence>
<dbReference type="Proteomes" id="UP001140234">
    <property type="component" value="Unassembled WGS sequence"/>
</dbReference>
<comment type="caution">
    <text evidence="1">The sequence shown here is derived from an EMBL/GenBank/DDBJ whole genome shotgun (WGS) entry which is preliminary data.</text>
</comment>
<accession>A0ACC1K1Z0</accession>
<organism evidence="1 2">
    <name type="scientific">Coemansia nantahalensis</name>
    <dbReference type="NCBI Taxonomy" id="2789366"/>
    <lineage>
        <taxon>Eukaryota</taxon>
        <taxon>Fungi</taxon>
        <taxon>Fungi incertae sedis</taxon>
        <taxon>Zoopagomycota</taxon>
        <taxon>Kickxellomycotina</taxon>
        <taxon>Kickxellomycetes</taxon>
        <taxon>Kickxellales</taxon>
        <taxon>Kickxellaceae</taxon>
        <taxon>Coemansia</taxon>
    </lineage>
</organism>
<name>A0ACC1K1Z0_9FUNG</name>
<keyword evidence="2" id="KW-1185">Reference proteome</keyword>
<proteinExistence type="predicted"/>
<dbReference type="EMBL" id="JANBUJ010000477">
    <property type="protein sequence ID" value="KAJ2771795.1"/>
    <property type="molecule type" value="Genomic_DNA"/>
</dbReference>
<gene>
    <name evidence="1" type="primary">TASP1</name>
    <name evidence="1" type="ORF">IWQ57_002051</name>
</gene>